<evidence type="ECO:0000259" key="8">
    <source>
        <dbReference type="Pfam" id="PF07005"/>
    </source>
</evidence>
<dbReference type="RefSeq" id="WP_344201761.1">
    <property type="nucleotide sequence ID" value="NZ_BAAAND010000014.1"/>
</dbReference>
<gene>
    <name evidence="10" type="ORF">GCM10009742_79310</name>
</gene>
<dbReference type="Gene3D" id="3.40.980.20">
    <property type="entry name" value="Four-carbon acid sugar kinase, nucleotide binding domain"/>
    <property type="match status" value="1"/>
</dbReference>
<dbReference type="EMBL" id="BAAAND010000014">
    <property type="protein sequence ID" value="GAA1615740.1"/>
    <property type="molecule type" value="Genomic_DNA"/>
</dbReference>
<keyword evidence="2" id="KW-0808">Transferase</keyword>
<proteinExistence type="inferred from homology"/>
<dbReference type="InterPro" id="IPR010737">
    <property type="entry name" value="4-carb_acid_sugar_kinase_N"/>
</dbReference>
<evidence type="ECO:0000256" key="1">
    <source>
        <dbReference type="ARBA" id="ARBA00005715"/>
    </source>
</evidence>
<comment type="caution">
    <text evidence="10">The sequence shown here is derived from an EMBL/GenBank/DDBJ whole genome shotgun (WGS) entry which is preliminary data.</text>
</comment>
<keyword evidence="11" id="KW-1185">Reference proteome</keyword>
<evidence type="ECO:0000256" key="4">
    <source>
        <dbReference type="ARBA" id="ARBA00022777"/>
    </source>
</evidence>
<keyword evidence="5" id="KW-0067">ATP-binding</keyword>
<feature type="compositionally biased region" description="Low complexity" evidence="7">
    <location>
        <begin position="199"/>
        <end position="214"/>
    </location>
</feature>
<dbReference type="Pfam" id="PF07005">
    <property type="entry name" value="SBD_N"/>
    <property type="match status" value="1"/>
</dbReference>
<dbReference type="GO" id="GO:0016301">
    <property type="term" value="F:kinase activity"/>
    <property type="evidence" value="ECO:0007669"/>
    <property type="project" value="UniProtKB-KW"/>
</dbReference>
<reference evidence="10 11" key="1">
    <citation type="journal article" date="2019" name="Int. J. Syst. Evol. Microbiol.">
        <title>The Global Catalogue of Microorganisms (GCM) 10K type strain sequencing project: providing services to taxonomists for standard genome sequencing and annotation.</title>
        <authorList>
            <consortium name="The Broad Institute Genomics Platform"/>
            <consortium name="The Broad Institute Genome Sequencing Center for Infectious Disease"/>
            <person name="Wu L."/>
            <person name="Ma J."/>
        </authorList>
    </citation>
    <scope>NUCLEOTIDE SEQUENCE [LARGE SCALE GENOMIC DNA]</scope>
    <source>
        <strain evidence="10 11">JCM 14304</strain>
    </source>
</reference>
<accession>A0ABN2ES83</accession>
<dbReference type="InterPro" id="IPR031475">
    <property type="entry name" value="NBD_C"/>
</dbReference>
<evidence type="ECO:0000259" key="9">
    <source>
        <dbReference type="Pfam" id="PF17042"/>
    </source>
</evidence>
<organism evidence="10 11">
    <name type="scientific">Kribbella karoonensis</name>
    <dbReference type="NCBI Taxonomy" id="324851"/>
    <lineage>
        <taxon>Bacteria</taxon>
        <taxon>Bacillati</taxon>
        <taxon>Actinomycetota</taxon>
        <taxon>Actinomycetes</taxon>
        <taxon>Propionibacteriales</taxon>
        <taxon>Kribbellaceae</taxon>
        <taxon>Kribbella</taxon>
    </lineage>
</organism>
<evidence type="ECO:0000256" key="7">
    <source>
        <dbReference type="SAM" id="MobiDB-lite"/>
    </source>
</evidence>
<feature type="domain" description="Four-carbon acid sugar kinase nucleotide binding" evidence="9">
    <location>
        <begin position="291"/>
        <end position="425"/>
    </location>
</feature>
<keyword evidence="4 10" id="KW-0418">Kinase</keyword>
<evidence type="ECO:0000256" key="6">
    <source>
        <dbReference type="ARBA" id="ARBA00023277"/>
    </source>
</evidence>
<protein>
    <submittedName>
        <fullName evidence="10">Four-carbon acid sugar kinase family protein</fullName>
    </submittedName>
</protein>
<dbReference type="Gene3D" id="3.40.50.10840">
    <property type="entry name" value="Putative sugar-binding, N-terminal domain"/>
    <property type="match status" value="1"/>
</dbReference>
<comment type="similarity">
    <text evidence="1">Belongs to the four-carbon acid sugar kinase family.</text>
</comment>
<evidence type="ECO:0000256" key="3">
    <source>
        <dbReference type="ARBA" id="ARBA00022741"/>
    </source>
</evidence>
<keyword evidence="3" id="KW-0547">Nucleotide-binding</keyword>
<evidence type="ECO:0000313" key="10">
    <source>
        <dbReference type="EMBL" id="GAA1615740.1"/>
    </source>
</evidence>
<dbReference type="Pfam" id="PF17042">
    <property type="entry name" value="NBD_C"/>
    <property type="match status" value="1"/>
</dbReference>
<dbReference type="Proteomes" id="UP001500190">
    <property type="component" value="Unassembled WGS sequence"/>
</dbReference>
<feature type="domain" description="Four-carbon acid sugar kinase N-terminal" evidence="8">
    <location>
        <begin position="5"/>
        <end position="268"/>
    </location>
</feature>
<keyword evidence="6" id="KW-0119">Carbohydrate metabolism</keyword>
<sequence length="436" mass="45637">MVEVAFYGDDFTGSTDAMVQFARVGLRTVLLVKLPPASELAELAARHDVIGVAGIARALPPDEQEAEVRPVLQALHDLGPRLIQYKVCSTADSSPTRGSIGRALEIGRDICAPTTPTPILIAQPELGRYTVFSHHFATESGTTHRLDRQPTMSTHPSTPIHESDLRLHLSAQTTLTITAEHLHEPPTRVAPPPTPQPTTAPHAAATPTPGAEPTRAPDVESGRVAGAGSASPPDAVVLDALVERDLREHGPRILRSRFAVGSGGLSRAVALALRPDGVGGEGVVRGEGQVLVVAGSQSRRTAEQIEDVRAHGWTVLPLADGVAQQAVAAFGAGVDGVVVHTNELTPEELPQLPHALAEVVRTVSAETAVRRLVVAGGDTSGQVLRALDVTALEFAASLAPGVHLCRTTSPYVDEVLLKPGQLGPVGLFSALGRRSG</sequence>
<evidence type="ECO:0000313" key="11">
    <source>
        <dbReference type="Proteomes" id="UP001500190"/>
    </source>
</evidence>
<evidence type="ECO:0000256" key="2">
    <source>
        <dbReference type="ARBA" id="ARBA00022679"/>
    </source>
</evidence>
<dbReference type="InterPro" id="IPR042213">
    <property type="entry name" value="NBD_C_sf"/>
</dbReference>
<name>A0ABN2ES83_9ACTN</name>
<dbReference type="SUPFAM" id="SSF142764">
    <property type="entry name" value="YgbK-like"/>
    <property type="match status" value="1"/>
</dbReference>
<evidence type="ECO:0000256" key="5">
    <source>
        <dbReference type="ARBA" id="ARBA00022840"/>
    </source>
</evidence>
<feature type="region of interest" description="Disordered" evidence="7">
    <location>
        <begin position="182"/>
        <end position="232"/>
    </location>
</feature>
<feature type="region of interest" description="Disordered" evidence="7">
    <location>
        <begin position="140"/>
        <end position="160"/>
    </location>
</feature>
<feature type="compositionally biased region" description="Pro residues" evidence="7">
    <location>
        <begin position="188"/>
        <end position="198"/>
    </location>
</feature>
<dbReference type="InterPro" id="IPR037051">
    <property type="entry name" value="4-carb_acid_sugar_kinase_N_sf"/>
</dbReference>